<dbReference type="Pfam" id="PF09916">
    <property type="entry name" value="DUF2145"/>
    <property type="match status" value="1"/>
</dbReference>
<accession>A0A437JSK7</accession>
<name>A0A437JSK7_9BURK</name>
<dbReference type="Proteomes" id="UP000288178">
    <property type="component" value="Unassembled WGS sequence"/>
</dbReference>
<proteinExistence type="predicted"/>
<dbReference type="InterPro" id="IPR014547">
    <property type="entry name" value="UCP028477"/>
</dbReference>
<keyword evidence="3" id="KW-1185">Reference proteome</keyword>
<keyword evidence="1" id="KW-0732">Signal</keyword>
<organism evidence="2 3">
    <name type="scientific">Rubrivivax albus</name>
    <dbReference type="NCBI Taxonomy" id="2499835"/>
    <lineage>
        <taxon>Bacteria</taxon>
        <taxon>Pseudomonadati</taxon>
        <taxon>Pseudomonadota</taxon>
        <taxon>Betaproteobacteria</taxon>
        <taxon>Burkholderiales</taxon>
        <taxon>Sphaerotilaceae</taxon>
        <taxon>Rubrivivax</taxon>
    </lineage>
</organism>
<dbReference type="OrthoDB" id="9000139at2"/>
<protein>
    <submittedName>
        <fullName evidence="2">DUF2145 domain-containing protein</fullName>
    </submittedName>
</protein>
<dbReference type="EMBL" id="SACT01000007">
    <property type="protein sequence ID" value="RVT49842.1"/>
    <property type="molecule type" value="Genomic_DNA"/>
</dbReference>
<sequence>MAPAMVLALMLALVLATGPATAGSLIAGVCGQTPPLSAAQHDRLLRFAAVVRQVLDTQAHGVALVARSGLDLSRFGVRYSHAGLALADGAGSRWAVRQLYYDCDAAQPRLYDQGLAGFVAGLHAPDRGFISLLLPPPDAARRLGAAALDRPRALRLLAARYSANAHAWSLQYQNCNQWLAELMATAEGHLPDGEDLRARAQDWLREAGYVPASVDAGSHAVMFAAGFVPWVRLDDRPEEDRYSLVFELSLPRSLEAFALARWPGARRVTLCFAEDRVVMRRDGTPLPEDCVPEPGDEVRAL</sequence>
<evidence type="ECO:0000256" key="1">
    <source>
        <dbReference type="SAM" id="SignalP"/>
    </source>
</evidence>
<evidence type="ECO:0000313" key="2">
    <source>
        <dbReference type="EMBL" id="RVT49842.1"/>
    </source>
</evidence>
<comment type="caution">
    <text evidence="2">The sequence shown here is derived from an EMBL/GenBank/DDBJ whole genome shotgun (WGS) entry which is preliminary data.</text>
</comment>
<evidence type="ECO:0000313" key="3">
    <source>
        <dbReference type="Proteomes" id="UP000288178"/>
    </source>
</evidence>
<reference evidence="2 3" key="1">
    <citation type="submission" date="2019-01" db="EMBL/GenBank/DDBJ databases">
        <authorList>
            <person name="Chen W.-M."/>
        </authorList>
    </citation>
    <scope>NUCLEOTIDE SEQUENCE [LARGE SCALE GENOMIC DNA]</scope>
    <source>
        <strain evidence="2 3">ICH-3</strain>
    </source>
</reference>
<dbReference type="AlphaFoldDB" id="A0A437JSK7"/>
<dbReference type="PIRSF" id="PIRSF028477">
    <property type="entry name" value="UCP028477"/>
    <property type="match status" value="1"/>
</dbReference>
<feature type="signal peptide" evidence="1">
    <location>
        <begin position="1"/>
        <end position="22"/>
    </location>
</feature>
<gene>
    <name evidence="2" type="ORF">ENE75_19305</name>
</gene>
<feature type="chain" id="PRO_5019480487" evidence="1">
    <location>
        <begin position="23"/>
        <end position="301"/>
    </location>
</feature>